<dbReference type="EMBL" id="JAGDFM010000141">
    <property type="protein sequence ID" value="KAG7384694.1"/>
    <property type="molecule type" value="Genomic_DNA"/>
</dbReference>
<feature type="domain" description="RRM" evidence="8">
    <location>
        <begin position="2"/>
        <end position="77"/>
    </location>
</feature>
<feature type="region of interest" description="Disordered" evidence="7">
    <location>
        <begin position="150"/>
        <end position="220"/>
    </location>
</feature>
<dbReference type="GO" id="GO:0005634">
    <property type="term" value="C:nucleus"/>
    <property type="evidence" value="ECO:0007669"/>
    <property type="project" value="UniProtKB-SubCell"/>
</dbReference>
<keyword evidence="5" id="KW-0539">Nucleus</keyword>
<dbReference type="OrthoDB" id="1099063at2759"/>
<evidence type="ECO:0000256" key="1">
    <source>
        <dbReference type="ARBA" id="ARBA00004123"/>
    </source>
</evidence>
<proteinExistence type="predicted"/>
<protein>
    <recommendedName>
        <fullName evidence="8">RRM domain-containing protein</fullName>
    </recommendedName>
</protein>
<reference evidence="9" key="1">
    <citation type="submission" date="2021-02" db="EMBL/GenBank/DDBJ databases">
        <authorList>
            <person name="Palmer J.M."/>
        </authorList>
    </citation>
    <scope>NUCLEOTIDE SEQUENCE</scope>
    <source>
        <strain evidence="9">SCRP734</strain>
    </source>
</reference>
<comment type="caution">
    <text evidence="9">The sequence shown here is derived from an EMBL/GenBank/DDBJ whole genome shotgun (WGS) entry which is preliminary data.</text>
</comment>
<keyword evidence="2" id="KW-0507">mRNA processing</keyword>
<keyword evidence="4 6" id="KW-0694">RNA-binding</keyword>
<evidence type="ECO:0000313" key="9">
    <source>
        <dbReference type="EMBL" id="KAG7384694.1"/>
    </source>
</evidence>
<dbReference type="GO" id="GO:0005737">
    <property type="term" value="C:cytoplasm"/>
    <property type="evidence" value="ECO:0007669"/>
    <property type="project" value="TreeGrafter"/>
</dbReference>
<evidence type="ECO:0000256" key="6">
    <source>
        <dbReference type="PROSITE-ProRule" id="PRU00176"/>
    </source>
</evidence>
<dbReference type="PANTHER" id="PTHR23003">
    <property type="entry name" value="RNA RECOGNITION MOTIF RRM DOMAIN CONTAINING PROTEIN"/>
    <property type="match status" value="1"/>
</dbReference>
<keyword evidence="10" id="KW-1185">Reference proteome</keyword>
<dbReference type="CDD" id="cd12339">
    <property type="entry name" value="RRM2_SRSF1_4_like"/>
    <property type="match status" value="1"/>
</dbReference>
<dbReference type="GO" id="GO:0006397">
    <property type="term" value="P:mRNA processing"/>
    <property type="evidence" value="ECO:0007669"/>
    <property type="project" value="UniProtKB-KW"/>
</dbReference>
<dbReference type="Pfam" id="PF00076">
    <property type="entry name" value="RRM_1"/>
    <property type="match status" value="2"/>
</dbReference>
<dbReference type="InterPro" id="IPR050374">
    <property type="entry name" value="RRT5_SRSF_SR"/>
</dbReference>
<feature type="domain" description="RRM" evidence="8">
    <location>
        <begin position="88"/>
        <end position="159"/>
    </location>
</feature>
<dbReference type="InterPro" id="IPR000504">
    <property type="entry name" value="RRM_dom"/>
</dbReference>
<keyword evidence="3" id="KW-0677">Repeat</keyword>
<feature type="compositionally biased region" description="Low complexity" evidence="7">
    <location>
        <begin position="166"/>
        <end position="175"/>
    </location>
</feature>
<evidence type="ECO:0000313" key="10">
    <source>
        <dbReference type="Proteomes" id="UP000694044"/>
    </source>
</evidence>
<dbReference type="AlphaFoldDB" id="A0A8T1VYN2"/>
<feature type="compositionally biased region" description="Basic residues" evidence="7">
    <location>
        <begin position="176"/>
        <end position="220"/>
    </location>
</feature>
<comment type="subcellular location">
    <subcellularLocation>
        <location evidence="1">Nucleus</location>
    </subcellularLocation>
</comment>
<dbReference type="GO" id="GO:0003729">
    <property type="term" value="F:mRNA binding"/>
    <property type="evidence" value="ECO:0007669"/>
    <property type="project" value="TreeGrafter"/>
</dbReference>
<evidence type="ECO:0000256" key="4">
    <source>
        <dbReference type="ARBA" id="ARBA00022884"/>
    </source>
</evidence>
<gene>
    <name evidence="9" type="ORF">PHYPSEUDO_002387</name>
</gene>
<sequence length="220" mass="25422">MARVFVGNLPEDVRERDLSDRFERFGRLTSVRIKFPTRPPPFAFLTYENEQDASDSVRSMNNSIYAGSRIRVEISRGVDDARPRSTQYRVKISGLPDTMSWQDLKDFLRKGGDVVHSDVDRRGNGSASFATPDEMRRAIRKLDDTDLDGERVRIREEGAGRRSRSPSRSLSPPRCSRSRSPPRRASRRRSPSRSRSRSRSPRRSSRNSHRDRSRSRSRSR</sequence>
<dbReference type="PROSITE" id="PS50102">
    <property type="entry name" value="RRM"/>
    <property type="match status" value="2"/>
</dbReference>
<dbReference type="Proteomes" id="UP000694044">
    <property type="component" value="Unassembled WGS sequence"/>
</dbReference>
<evidence type="ECO:0000256" key="3">
    <source>
        <dbReference type="ARBA" id="ARBA00022737"/>
    </source>
</evidence>
<name>A0A8T1VYN2_9STRA</name>
<evidence type="ECO:0000256" key="5">
    <source>
        <dbReference type="ARBA" id="ARBA00023242"/>
    </source>
</evidence>
<evidence type="ECO:0000259" key="8">
    <source>
        <dbReference type="PROSITE" id="PS50102"/>
    </source>
</evidence>
<organism evidence="9 10">
    <name type="scientific">Phytophthora pseudosyringae</name>
    <dbReference type="NCBI Taxonomy" id="221518"/>
    <lineage>
        <taxon>Eukaryota</taxon>
        <taxon>Sar</taxon>
        <taxon>Stramenopiles</taxon>
        <taxon>Oomycota</taxon>
        <taxon>Peronosporomycetes</taxon>
        <taxon>Peronosporales</taxon>
        <taxon>Peronosporaceae</taxon>
        <taxon>Phytophthora</taxon>
    </lineage>
</organism>
<accession>A0A8T1VYN2</accession>
<feature type="compositionally biased region" description="Basic and acidic residues" evidence="7">
    <location>
        <begin position="150"/>
        <end position="160"/>
    </location>
</feature>
<evidence type="ECO:0000256" key="2">
    <source>
        <dbReference type="ARBA" id="ARBA00022664"/>
    </source>
</evidence>
<dbReference type="SMART" id="SM00360">
    <property type="entry name" value="RRM"/>
    <property type="match status" value="2"/>
</dbReference>
<dbReference type="PANTHER" id="PTHR23003:SF62">
    <property type="entry name" value="SERINE_ARGININE (SR)-TYPE SHUTTLING MRNA BINDING PROTEIN NPL3"/>
    <property type="match status" value="1"/>
</dbReference>
<evidence type="ECO:0000256" key="7">
    <source>
        <dbReference type="SAM" id="MobiDB-lite"/>
    </source>
</evidence>